<reference evidence="4 5" key="1">
    <citation type="submission" date="2015-08" db="EMBL/GenBank/DDBJ databases">
        <authorList>
            <person name="Babu N.S."/>
            <person name="Beckwith C.J."/>
            <person name="Beseler K.G."/>
            <person name="Brison A."/>
            <person name="Carone J.V."/>
            <person name="Caskin T.P."/>
            <person name="Diamond M."/>
            <person name="Durham M.E."/>
            <person name="Foxe J.M."/>
            <person name="Go M."/>
            <person name="Henderson B.A."/>
            <person name="Jones I.B."/>
            <person name="McGettigan J.A."/>
            <person name="Micheletti S.J."/>
            <person name="Nasrallah M.E."/>
            <person name="Ortiz D."/>
            <person name="Piller C.R."/>
            <person name="Privatt S.R."/>
            <person name="Schneider S.L."/>
            <person name="Sharp S."/>
            <person name="Smith T.C."/>
            <person name="Stanton J.D."/>
            <person name="Ullery H.E."/>
            <person name="Wilson R.J."/>
            <person name="Serrano M.G."/>
            <person name="Buck G."/>
            <person name="Lee V."/>
            <person name="Wang Y."/>
            <person name="Carvalho R."/>
            <person name="Voegtly L."/>
            <person name="Shi R."/>
            <person name="Duckworth R."/>
            <person name="Johnson A."/>
            <person name="Loviza R."/>
            <person name="Walstead R."/>
            <person name="Shah Z."/>
            <person name="Kiflezghi M."/>
            <person name="Wade K."/>
            <person name="Ball S.L."/>
            <person name="Bradley K.W."/>
            <person name="Asai D.J."/>
            <person name="Bowman C.A."/>
            <person name="Russell D.A."/>
            <person name="Pope W.H."/>
            <person name="Jacobs-Sera D."/>
            <person name="Hendrix R.W."/>
            <person name="Hatfull G.F."/>
        </authorList>
    </citation>
    <scope>NUCLEOTIDE SEQUENCE [LARGE SCALE GENOMIC DNA]</scope>
    <source>
        <strain evidence="4 5">DSM 27710</strain>
    </source>
</reference>
<dbReference type="InterPro" id="IPR011330">
    <property type="entry name" value="Glyco_hydro/deAcase_b/a-brl"/>
</dbReference>
<feature type="domain" description="NodB homology" evidence="3">
    <location>
        <begin position="36"/>
        <end position="165"/>
    </location>
</feature>
<dbReference type="SUPFAM" id="SSF88713">
    <property type="entry name" value="Glycoside hydrolase/deacetylase"/>
    <property type="match status" value="1"/>
</dbReference>
<name>A0A0K1PBD8_9BACT</name>
<dbReference type="Pfam" id="PF01522">
    <property type="entry name" value="Polysacc_deac_1"/>
    <property type="match status" value="1"/>
</dbReference>
<evidence type="ECO:0000259" key="3">
    <source>
        <dbReference type="Pfam" id="PF01522"/>
    </source>
</evidence>
<dbReference type="PANTHER" id="PTHR34216">
    <property type="match status" value="1"/>
</dbReference>
<dbReference type="KEGG" id="vin:AKJ08_1199"/>
<evidence type="ECO:0000256" key="2">
    <source>
        <dbReference type="ARBA" id="ARBA00022729"/>
    </source>
</evidence>
<keyword evidence="5" id="KW-1185">Reference proteome</keyword>
<evidence type="ECO:0000256" key="1">
    <source>
        <dbReference type="ARBA" id="ARBA00004613"/>
    </source>
</evidence>
<evidence type="ECO:0000313" key="5">
    <source>
        <dbReference type="Proteomes" id="UP000055590"/>
    </source>
</evidence>
<proteinExistence type="predicted"/>
<gene>
    <name evidence="4" type="ORF">AKJ08_1199</name>
</gene>
<dbReference type="AlphaFoldDB" id="A0A0K1PBD8"/>
<dbReference type="InterPro" id="IPR051398">
    <property type="entry name" value="Polysacch_Deacetylase"/>
</dbReference>
<dbReference type="GO" id="GO:0016810">
    <property type="term" value="F:hydrolase activity, acting on carbon-nitrogen (but not peptide) bonds"/>
    <property type="evidence" value="ECO:0007669"/>
    <property type="project" value="InterPro"/>
</dbReference>
<sequence>MRELARIVDWCRRNLALATPADADALFQGEWPYGAEERVLLTFDDGFESNFQAAEWLAREGIRATFFIVPSLVDRTLEEFLEFHDRRGVRAFPMLSRHWLRGLSSTQVREMMSMGHRIGAHNYSHRDLGSMVEGEDFGYEILNSLDAVSELTGEPCLDFATSFGQPENVSDEAIDFLQAHCPRVYSCHRGLNVPGVTPRFLLRHAWESHHPFSFTKACLDGSVDHVLMDRAREMVRRTGLLGEPSTIMVPSIPELVAEAG</sequence>
<dbReference type="STRING" id="1391653.AKJ08_1199"/>
<keyword evidence="2" id="KW-0732">Signal</keyword>
<dbReference type="CDD" id="cd10918">
    <property type="entry name" value="CE4_NodB_like_5s_6s"/>
    <property type="match status" value="1"/>
</dbReference>
<dbReference type="InterPro" id="IPR002509">
    <property type="entry name" value="NODB_dom"/>
</dbReference>
<dbReference type="Proteomes" id="UP000055590">
    <property type="component" value="Chromosome"/>
</dbReference>
<dbReference type="GO" id="GO:0005975">
    <property type="term" value="P:carbohydrate metabolic process"/>
    <property type="evidence" value="ECO:0007669"/>
    <property type="project" value="InterPro"/>
</dbReference>
<dbReference type="GO" id="GO:0005576">
    <property type="term" value="C:extracellular region"/>
    <property type="evidence" value="ECO:0007669"/>
    <property type="project" value="UniProtKB-SubCell"/>
</dbReference>
<dbReference type="EMBL" id="CP012332">
    <property type="protein sequence ID" value="AKU90812.1"/>
    <property type="molecule type" value="Genomic_DNA"/>
</dbReference>
<comment type="subcellular location">
    <subcellularLocation>
        <location evidence="1">Secreted</location>
    </subcellularLocation>
</comment>
<dbReference type="Gene3D" id="3.20.20.370">
    <property type="entry name" value="Glycoside hydrolase/deacetylase"/>
    <property type="match status" value="1"/>
</dbReference>
<protein>
    <recommendedName>
        <fullName evidence="3">NodB homology domain-containing protein</fullName>
    </recommendedName>
</protein>
<dbReference type="PANTHER" id="PTHR34216:SF3">
    <property type="entry name" value="POLY-BETA-1,6-N-ACETYL-D-GLUCOSAMINE N-DEACETYLASE"/>
    <property type="match status" value="1"/>
</dbReference>
<evidence type="ECO:0000313" key="4">
    <source>
        <dbReference type="EMBL" id="AKU90812.1"/>
    </source>
</evidence>
<organism evidence="4 5">
    <name type="scientific">Vulgatibacter incomptus</name>
    <dbReference type="NCBI Taxonomy" id="1391653"/>
    <lineage>
        <taxon>Bacteria</taxon>
        <taxon>Pseudomonadati</taxon>
        <taxon>Myxococcota</taxon>
        <taxon>Myxococcia</taxon>
        <taxon>Myxococcales</taxon>
        <taxon>Cystobacterineae</taxon>
        <taxon>Vulgatibacteraceae</taxon>
        <taxon>Vulgatibacter</taxon>
    </lineage>
</organism>
<accession>A0A0K1PBD8</accession>